<evidence type="ECO:0000256" key="4">
    <source>
        <dbReference type="ARBA" id="ARBA00022824"/>
    </source>
</evidence>
<evidence type="ECO:0000256" key="6">
    <source>
        <dbReference type="ARBA" id="ARBA00023054"/>
    </source>
</evidence>
<sequence length="821" mass="93355">MECCETQLIDGDGNFNVSGLDHFVKTVRLGECGLSYVVVAIMGPSISGKSLLLNKIFQTNFREMDAFKGRTQTSKGIWIANSPGIEPCTIVMDLDYGDRRERGEDDTVFERQTTLFALAVSDIILINMCCHDICREQAADKPLLKTIFQVMMRLFCPRKMTLLFVICDKTNTASEHLELVLREDIQRIWDSVAKPEAHKSTALNELFHVEVFTFPNYEEREEQFNEQVNLLRNQFMHSIASGGLAGDRGGVLPASEFSFNSQHMWKVIKENRELDLPSHKVMIATIRCEEIANEKLSLFASDEAWLELSEAVKSGSVVGFGQNVDSILDAYLAEYDEETTYFDEGVRSTGRKLLQANLLKLVHPSFRAVLKHLHSKSLKKFTIALEQSLIAGRGFASSVRNCTQYSLLQFDQDFSGLRVKHSDWDASRSHEKLRLNIEAHATSSRSTKLSELIAYYKKQLTEELAQPIEPFFDNADQSTWVSIRKLYNRSIEKALSEFTNTLSGFELDSTDFDNLKMDLKHHARDVVENKSREETGKILTRLKDRFLDVFDRDNDSLPRVWTGKEDIKKITKDSRIAALKVLSIFAGIRLDEKVDQIESILNSALIDTLTANEKQNTTLRDPLSSNIWEEIPPENTLISPSQCKSLWKKFLKETDFIVYDKMSIEGALRRKKVMRFFSWNVIALSIIISLVCMMSSRNRLAIQVVSIAVFMVSNTLRIRRHNITRQFEHVMVAGFLSILSRSRFTPRFSRRAHQHGGHPHGFPAEPINAEATAVCGTSKGPRLRRAVPVTARHPPHQASPKSSTCDYEFLKAHSRTQPPQT</sequence>
<keyword evidence="6" id="KW-0175">Coiled coil</keyword>
<evidence type="ECO:0000313" key="12">
    <source>
        <dbReference type="EMBL" id="KAK8943019.1"/>
    </source>
</evidence>
<feature type="transmembrane region" description="Helical" evidence="10">
    <location>
        <begin position="676"/>
        <end position="694"/>
    </location>
</feature>
<keyword evidence="1 10" id="KW-0812">Transmembrane</keyword>
<comment type="caution">
    <text evidence="12">The sequence shown here is derived from an EMBL/GenBank/DDBJ whole genome shotgun (WGS) entry which is preliminary data.</text>
</comment>
<gene>
    <name evidence="12" type="ORF">KSP39_PZI009021</name>
</gene>
<dbReference type="Gene3D" id="3.40.50.300">
    <property type="entry name" value="P-loop containing nucleotide triphosphate hydrolases"/>
    <property type="match status" value="1"/>
</dbReference>
<dbReference type="InterPro" id="IPR008803">
    <property type="entry name" value="RHD3/Sey1"/>
</dbReference>
<dbReference type="PANTHER" id="PTHR45923">
    <property type="entry name" value="PROTEIN SEY1"/>
    <property type="match status" value="1"/>
</dbReference>
<keyword evidence="2" id="KW-0547">Nucleotide-binding</keyword>
<accession>A0AAP0G7Z7</accession>
<protein>
    <recommendedName>
        <fullName evidence="11">GB1/RHD3-type G domain-containing protein</fullName>
    </recommendedName>
</protein>
<evidence type="ECO:0000313" key="13">
    <source>
        <dbReference type="Proteomes" id="UP001418222"/>
    </source>
</evidence>
<keyword evidence="5 10" id="KW-1133">Transmembrane helix</keyword>
<dbReference type="AlphaFoldDB" id="A0AAP0G7Z7"/>
<keyword evidence="7" id="KW-0342">GTP-binding</keyword>
<dbReference type="FunFam" id="3.40.50.300:FF:002271">
    <property type="entry name" value="Protein ROOT HAIR DEFECTIVE 3 homolog"/>
    <property type="match status" value="1"/>
</dbReference>
<dbReference type="GO" id="GO:0005783">
    <property type="term" value="C:endoplasmic reticulum"/>
    <property type="evidence" value="ECO:0007669"/>
    <property type="project" value="TreeGrafter"/>
</dbReference>
<dbReference type="PANTHER" id="PTHR45923:SF20">
    <property type="entry name" value="PROTEIN ROOT HAIR DEFECTIVE 3 HOMOLOG 2"/>
    <property type="match status" value="1"/>
</dbReference>
<dbReference type="Pfam" id="PF05879">
    <property type="entry name" value="RHD3_GTPase"/>
    <property type="match status" value="1"/>
</dbReference>
<evidence type="ECO:0000256" key="8">
    <source>
        <dbReference type="ARBA" id="ARBA00023136"/>
    </source>
</evidence>
<keyword evidence="4" id="KW-0256">Endoplasmic reticulum</keyword>
<dbReference type="EMBL" id="JBBWWQ010000007">
    <property type="protein sequence ID" value="KAK8943019.1"/>
    <property type="molecule type" value="Genomic_DNA"/>
</dbReference>
<dbReference type="Proteomes" id="UP001418222">
    <property type="component" value="Unassembled WGS sequence"/>
</dbReference>
<dbReference type="Pfam" id="PF20428">
    <property type="entry name" value="Sey1_3HB"/>
    <property type="match status" value="1"/>
</dbReference>
<keyword evidence="3" id="KW-0378">Hydrolase</keyword>
<reference evidence="12 13" key="1">
    <citation type="journal article" date="2022" name="Nat. Plants">
        <title>Genomes of leafy and leafless Platanthera orchids illuminate the evolution of mycoheterotrophy.</title>
        <authorList>
            <person name="Li M.H."/>
            <person name="Liu K.W."/>
            <person name="Li Z."/>
            <person name="Lu H.C."/>
            <person name="Ye Q.L."/>
            <person name="Zhang D."/>
            <person name="Wang J.Y."/>
            <person name="Li Y.F."/>
            <person name="Zhong Z.M."/>
            <person name="Liu X."/>
            <person name="Yu X."/>
            <person name="Liu D.K."/>
            <person name="Tu X.D."/>
            <person name="Liu B."/>
            <person name="Hao Y."/>
            <person name="Liao X.Y."/>
            <person name="Jiang Y.T."/>
            <person name="Sun W.H."/>
            <person name="Chen J."/>
            <person name="Chen Y.Q."/>
            <person name="Ai Y."/>
            <person name="Zhai J.W."/>
            <person name="Wu S.S."/>
            <person name="Zhou Z."/>
            <person name="Hsiao Y.Y."/>
            <person name="Wu W.L."/>
            <person name="Chen Y.Y."/>
            <person name="Lin Y.F."/>
            <person name="Hsu J.L."/>
            <person name="Li C.Y."/>
            <person name="Wang Z.W."/>
            <person name="Zhao X."/>
            <person name="Zhong W.Y."/>
            <person name="Ma X.K."/>
            <person name="Ma L."/>
            <person name="Huang J."/>
            <person name="Chen G.Z."/>
            <person name="Huang M.Z."/>
            <person name="Huang L."/>
            <person name="Peng D.H."/>
            <person name="Luo Y.B."/>
            <person name="Zou S.Q."/>
            <person name="Chen S.P."/>
            <person name="Lan S."/>
            <person name="Tsai W.C."/>
            <person name="Van de Peer Y."/>
            <person name="Liu Z.J."/>
        </authorList>
    </citation>
    <scope>NUCLEOTIDE SEQUENCE [LARGE SCALE GENOMIC DNA]</scope>
    <source>
        <strain evidence="12">Lor287</strain>
    </source>
</reference>
<evidence type="ECO:0000259" key="11">
    <source>
        <dbReference type="PROSITE" id="PS51715"/>
    </source>
</evidence>
<dbReference type="GO" id="GO:0005525">
    <property type="term" value="F:GTP binding"/>
    <property type="evidence" value="ECO:0007669"/>
    <property type="project" value="UniProtKB-KW"/>
</dbReference>
<dbReference type="InterPro" id="IPR027417">
    <property type="entry name" value="P-loop_NTPase"/>
</dbReference>
<feature type="domain" description="GB1/RHD3-type G" evidence="11">
    <location>
        <begin position="33"/>
        <end position="248"/>
    </location>
</feature>
<evidence type="ECO:0000256" key="10">
    <source>
        <dbReference type="SAM" id="Phobius"/>
    </source>
</evidence>
<organism evidence="12 13">
    <name type="scientific">Platanthera zijinensis</name>
    <dbReference type="NCBI Taxonomy" id="2320716"/>
    <lineage>
        <taxon>Eukaryota</taxon>
        <taxon>Viridiplantae</taxon>
        <taxon>Streptophyta</taxon>
        <taxon>Embryophyta</taxon>
        <taxon>Tracheophyta</taxon>
        <taxon>Spermatophyta</taxon>
        <taxon>Magnoliopsida</taxon>
        <taxon>Liliopsida</taxon>
        <taxon>Asparagales</taxon>
        <taxon>Orchidaceae</taxon>
        <taxon>Orchidoideae</taxon>
        <taxon>Orchideae</taxon>
        <taxon>Orchidinae</taxon>
        <taxon>Platanthera</taxon>
    </lineage>
</organism>
<evidence type="ECO:0000256" key="9">
    <source>
        <dbReference type="PROSITE-ProRule" id="PRU01052"/>
    </source>
</evidence>
<name>A0AAP0G7Z7_9ASPA</name>
<comment type="similarity">
    <text evidence="9">Belongs to the TRAFAC class dynamin-like GTPase superfamily. GB1/RHD3 GTPase family.</text>
</comment>
<dbReference type="InterPro" id="IPR030386">
    <property type="entry name" value="G_GB1_RHD3_dom"/>
</dbReference>
<dbReference type="GO" id="GO:0016320">
    <property type="term" value="P:endoplasmic reticulum membrane fusion"/>
    <property type="evidence" value="ECO:0007669"/>
    <property type="project" value="TreeGrafter"/>
</dbReference>
<evidence type="ECO:0000256" key="2">
    <source>
        <dbReference type="ARBA" id="ARBA00022741"/>
    </source>
</evidence>
<evidence type="ECO:0000256" key="5">
    <source>
        <dbReference type="ARBA" id="ARBA00022989"/>
    </source>
</evidence>
<evidence type="ECO:0000256" key="7">
    <source>
        <dbReference type="ARBA" id="ARBA00023134"/>
    </source>
</evidence>
<proteinExistence type="inferred from homology"/>
<dbReference type="PROSITE" id="PS51715">
    <property type="entry name" value="G_GB1_RHD3"/>
    <property type="match status" value="1"/>
</dbReference>
<dbReference type="GO" id="GO:0003924">
    <property type="term" value="F:GTPase activity"/>
    <property type="evidence" value="ECO:0007669"/>
    <property type="project" value="TreeGrafter"/>
</dbReference>
<dbReference type="InterPro" id="IPR046758">
    <property type="entry name" value="Sey1/RHD3-like_3HB"/>
</dbReference>
<keyword evidence="13" id="KW-1185">Reference proteome</keyword>
<dbReference type="SUPFAM" id="SSF52540">
    <property type="entry name" value="P-loop containing nucleoside triphosphate hydrolases"/>
    <property type="match status" value="1"/>
</dbReference>
<evidence type="ECO:0000256" key="3">
    <source>
        <dbReference type="ARBA" id="ARBA00022801"/>
    </source>
</evidence>
<evidence type="ECO:0000256" key="1">
    <source>
        <dbReference type="ARBA" id="ARBA00022692"/>
    </source>
</evidence>
<keyword evidence="8 10" id="KW-0472">Membrane</keyword>